<protein>
    <submittedName>
        <fullName evidence="2">Uncharacterized protein</fullName>
    </submittedName>
</protein>
<feature type="compositionally biased region" description="Polar residues" evidence="1">
    <location>
        <begin position="48"/>
        <end position="65"/>
    </location>
</feature>
<evidence type="ECO:0000313" key="2">
    <source>
        <dbReference type="EMBL" id="KAF2558067.1"/>
    </source>
</evidence>
<dbReference type="AlphaFoldDB" id="A0A8S9HMB3"/>
<feature type="compositionally biased region" description="Basic and acidic residues" evidence="1">
    <location>
        <begin position="38"/>
        <end position="47"/>
    </location>
</feature>
<dbReference type="Proteomes" id="UP000712281">
    <property type="component" value="Unassembled WGS sequence"/>
</dbReference>
<dbReference type="EMBL" id="QGKW02001940">
    <property type="protein sequence ID" value="KAF2558067.1"/>
    <property type="molecule type" value="Genomic_DNA"/>
</dbReference>
<comment type="caution">
    <text evidence="2">The sequence shown here is derived from an EMBL/GenBank/DDBJ whole genome shotgun (WGS) entry which is preliminary data.</text>
</comment>
<organism evidence="2 3">
    <name type="scientific">Brassica cretica</name>
    <name type="common">Mustard</name>
    <dbReference type="NCBI Taxonomy" id="69181"/>
    <lineage>
        <taxon>Eukaryota</taxon>
        <taxon>Viridiplantae</taxon>
        <taxon>Streptophyta</taxon>
        <taxon>Embryophyta</taxon>
        <taxon>Tracheophyta</taxon>
        <taxon>Spermatophyta</taxon>
        <taxon>Magnoliopsida</taxon>
        <taxon>eudicotyledons</taxon>
        <taxon>Gunneridae</taxon>
        <taxon>Pentapetalae</taxon>
        <taxon>rosids</taxon>
        <taxon>malvids</taxon>
        <taxon>Brassicales</taxon>
        <taxon>Brassicaceae</taxon>
        <taxon>Brassiceae</taxon>
        <taxon>Brassica</taxon>
    </lineage>
</organism>
<gene>
    <name evidence="2" type="ORF">F2Q68_00013927</name>
</gene>
<feature type="region of interest" description="Disordered" evidence="1">
    <location>
        <begin position="1"/>
        <end position="72"/>
    </location>
</feature>
<accession>A0A8S9HMB3</accession>
<name>A0A8S9HMB3_BRACR</name>
<reference evidence="2" key="1">
    <citation type="submission" date="2019-12" db="EMBL/GenBank/DDBJ databases">
        <title>Genome sequencing and annotation of Brassica cretica.</title>
        <authorList>
            <person name="Studholme D.J."/>
            <person name="Sarris P.F."/>
        </authorList>
    </citation>
    <scope>NUCLEOTIDE SEQUENCE</scope>
    <source>
        <strain evidence="2">PFS-001/15</strain>
        <tissue evidence="2">Leaf</tissue>
    </source>
</reference>
<sequence>MGDDDGSQGKGSGSQGVPTVPVADPGGPKGSWVGAETLEVRGEEKTVENQSIRVEENSSIQQGSENDQERTEKLNEVLVENLEEVLASVTEIKDERVLEQVVLLKDAMAIETGATTPVETETVEEKEWLDFSPGKSSRSPLRKEGEIVEDGKEEVATKPADDDSL</sequence>
<evidence type="ECO:0000256" key="1">
    <source>
        <dbReference type="SAM" id="MobiDB-lite"/>
    </source>
</evidence>
<proteinExistence type="predicted"/>
<evidence type="ECO:0000313" key="3">
    <source>
        <dbReference type="Proteomes" id="UP000712281"/>
    </source>
</evidence>
<feature type="compositionally biased region" description="Basic and acidic residues" evidence="1">
    <location>
        <begin position="141"/>
        <end position="165"/>
    </location>
</feature>
<feature type="region of interest" description="Disordered" evidence="1">
    <location>
        <begin position="115"/>
        <end position="165"/>
    </location>
</feature>